<keyword evidence="3" id="KW-1185">Reference proteome</keyword>
<accession>A0A1J4JKR5</accession>
<feature type="transmembrane region" description="Helical" evidence="1">
    <location>
        <begin position="23"/>
        <end position="44"/>
    </location>
</feature>
<feature type="transmembrane region" description="Helical" evidence="1">
    <location>
        <begin position="64"/>
        <end position="85"/>
    </location>
</feature>
<proteinExistence type="predicted"/>
<keyword evidence="1" id="KW-1133">Transmembrane helix</keyword>
<dbReference type="AlphaFoldDB" id="A0A1J4JKR5"/>
<dbReference type="VEuPathDB" id="TrichDB:TRFO_35880"/>
<keyword evidence="1" id="KW-0472">Membrane</keyword>
<comment type="caution">
    <text evidence="2">The sequence shown here is derived from an EMBL/GenBank/DDBJ whole genome shotgun (WGS) entry which is preliminary data.</text>
</comment>
<dbReference type="RefSeq" id="XP_068350981.1">
    <property type="nucleotide sequence ID" value="XM_068510514.1"/>
</dbReference>
<feature type="transmembrane region" description="Helical" evidence="1">
    <location>
        <begin position="92"/>
        <end position="115"/>
    </location>
</feature>
<protein>
    <submittedName>
        <fullName evidence="2">Uncharacterized protein</fullName>
    </submittedName>
</protein>
<dbReference type="Proteomes" id="UP000179807">
    <property type="component" value="Unassembled WGS sequence"/>
</dbReference>
<name>A0A1J4JKR5_9EUKA</name>
<evidence type="ECO:0000313" key="3">
    <source>
        <dbReference type="Proteomes" id="UP000179807"/>
    </source>
</evidence>
<organism evidence="2 3">
    <name type="scientific">Tritrichomonas foetus</name>
    <dbReference type="NCBI Taxonomy" id="1144522"/>
    <lineage>
        <taxon>Eukaryota</taxon>
        <taxon>Metamonada</taxon>
        <taxon>Parabasalia</taxon>
        <taxon>Tritrichomonadida</taxon>
        <taxon>Tritrichomonadidae</taxon>
        <taxon>Tritrichomonas</taxon>
    </lineage>
</organism>
<evidence type="ECO:0000313" key="2">
    <source>
        <dbReference type="EMBL" id="OHS97844.1"/>
    </source>
</evidence>
<dbReference type="GeneID" id="94845218"/>
<reference evidence="2" key="1">
    <citation type="submission" date="2016-10" db="EMBL/GenBank/DDBJ databases">
        <authorList>
            <person name="Benchimol M."/>
            <person name="Almeida L.G."/>
            <person name="Vasconcelos A.T."/>
            <person name="Perreira-Neves A."/>
            <person name="Rosa I.A."/>
            <person name="Tasca T."/>
            <person name="Bogo M.R."/>
            <person name="de Souza W."/>
        </authorList>
    </citation>
    <scope>NUCLEOTIDE SEQUENCE [LARGE SCALE GENOMIC DNA]</scope>
    <source>
        <strain evidence="2">K</strain>
    </source>
</reference>
<evidence type="ECO:0000256" key="1">
    <source>
        <dbReference type="SAM" id="Phobius"/>
    </source>
</evidence>
<dbReference type="EMBL" id="MLAK01001092">
    <property type="protein sequence ID" value="OHS97844.1"/>
    <property type="molecule type" value="Genomic_DNA"/>
</dbReference>
<feature type="transmembrane region" description="Helical" evidence="1">
    <location>
        <begin position="178"/>
        <end position="203"/>
    </location>
</feature>
<sequence length="238" mass="26878">MGGPHSDPALTTSEPHIRVLKKLILFSGISGCVCCAFSAAIYLFYIISTCHSFFSLSSLFLEGYAYAIISMSFLCLIFSILMLACGYRAKQFLTITFLSCFIILPLAAISIVANIETSKKNCNYGLETLVQNITKYWNDREKDPLKSFFEKYHLENMKSDEIPDQMDNIIDGYSCRKIFPFMTTASVLAIIYTLSIVALIVMVRVYPNKIGVYTDCCIESSNVFGVDYYYSGKKRSQY</sequence>
<keyword evidence="1" id="KW-0812">Transmembrane</keyword>
<gene>
    <name evidence="2" type="ORF">TRFO_35880</name>
</gene>